<keyword evidence="3" id="KW-0136">Cellulose degradation</keyword>
<comment type="catalytic activity">
    <reaction evidence="1">
        <text>Endohydrolysis of (1-&gt;4)-beta-D-glucosidic linkages in cellulose, lichenin and cereal beta-D-glucans.</text>
        <dbReference type="EC" id="3.2.1.4"/>
    </reaction>
</comment>
<dbReference type="RefSeq" id="WP_311702888.1">
    <property type="nucleotide sequence ID" value="NZ_JAVREL010000002.1"/>
</dbReference>
<reference evidence="8" key="1">
    <citation type="submission" date="2023-07" db="EMBL/GenBank/DDBJ databases">
        <title>30 novel species of actinomycetes from the DSMZ collection.</title>
        <authorList>
            <person name="Nouioui I."/>
        </authorList>
    </citation>
    <scope>NUCLEOTIDE SEQUENCE [LARGE SCALE GENOMIC DNA]</scope>
    <source>
        <strain evidence="8">DSM 44938</strain>
    </source>
</reference>
<keyword evidence="4" id="KW-0119">Carbohydrate metabolism</keyword>
<accession>A0ABU2MM68</accession>
<proteinExistence type="predicted"/>
<dbReference type="EMBL" id="JAVREL010000002">
    <property type="protein sequence ID" value="MDT0341739.1"/>
    <property type="molecule type" value="Genomic_DNA"/>
</dbReference>
<feature type="chain" id="PRO_5046943721" description="cellulase" evidence="6">
    <location>
        <begin position="37"/>
        <end position="100"/>
    </location>
</feature>
<keyword evidence="5" id="KW-0624">Polysaccharide degradation</keyword>
<protein>
    <recommendedName>
        <fullName evidence="2">cellulase</fullName>
        <ecNumber evidence="2">3.2.1.4</ecNumber>
    </recommendedName>
</protein>
<dbReference type="PANTHER" id="PTHR35923:SF2">
    <property type="entry name" value="ENDOGLUCANASE"/>
    <property type="match status" value="1"/>
</dbReference>
<dbReference type="EC" id="3.2.1.4" evidence="2"/>
<evidence type="ECO:0000256" key="4">
    <source>
        <dbReference type="ARBA" id="ARBA00023277"/>
    </source>
</evidence>
<gene>
    <name evidence="7" type="ORF">RM590_03655</name>
</gene>
<evidence type="ECO:0000256" key="1">
    <source>
        <dbReference type="ARBA" id="ARBA00000966"/>
    </source>
</evidence>
<name>A0ABU2MM68_9ACTN</name>
<evidence type="ECO:0000256" key="5">
    <source>
        <dbReference type="ARBA" id="ARBA00023326"/>
    </source>
</evidence>
<evidence type="ECO:0000313" key="8">
    <source>
        <dbReference type="Proteomes" id="UP001183246"/>
    </source>
</evidence>
<sequence>MKHRPRTGWARRLAAGLLAVLLACVGAQLSAGTAHAAPGDGPWSTSGGQIVDAAGDPVRMTGINWFGMETDTFAPHGLWARGYQDMLDQLKPPLPEGGDS</sequence>
<dbReference type="Proteomes" id="UP001183246">
    <property type="component" value="Unassembled WGS sequence"/>
</dbReference>
<dbReference type="SUPFAM" id="SSF51445">
    <property type="entry name" value="(Trans)glycosidases"/>
    <property type="match status" value="1"/>
</dbReference>
<dbReference type="PANTHER" id="PTHR35923">
    <property type="entry name" value="MAJOR EXTRACELLULAR ENDOGLUCANASE"/>
    <property type="match status" value="1"/>
</dbReference>
<dbReference type="InterPro" id="IPR017853">
    <property type="entry name" value="GH"/>
</dbReference>
<dbReference type="Gene3D" id="3.20.20.80">
    <property type="entry name" value="Glycosidases"/>
    <property type="match status" value="1"/>
</dbReference>
<evidence type="ECO:0000256" key="6">
    <source>
        <dbReference type="SAM" id="SignalP"/>
    </source>
</evidence>
<keyword evidence="6" id="KW-0732">Signal</keyword>
<evidence type="ECO:0000313" key="7">
    <source>
        <dbReference type="EMBL" id="MDT0341739.1"/>
    </source>
</evidence>
<evidence type="ECO:0000256" key="3">
    <source>
        <dbReference type="ARBA" id="ARBA00023001"/>
    </source>
</evidence>
<dbReference type="PROSITE" id="PS51257">
    <property type="entry name" value="PROKAR_LIPOPROTEIN"/>
    <property type="match status" value="1"/>
</dbReference>
<feature type="signal peptide" evidence="6">
    <location>
        <begin position="1"/>
        <end position="36"/>
    </location>
</feature>
<keyword evidence="8" id="KW-1185">Reference proteome</keyword>
<evidence type="ECO:0000256" key="2">
    <source>
        <dbReference type="ARBA" id="ARBA00012601"/>
    </source>
</evidence>
<comment type="caution">
    <text evidence="7">The sequence shown here is derived from an EMBL/GenBank/DDBJ whole genome shotgun (WGS) entry which is preliminary data.</text>
</comment>
<organism evidence="7 8">
    <name type="scientific">Streptomyces litchfieldiae</name>
    <dbReference type="NCBI Taxonomy" id="3075543"/>
    <lineage>
        <taxon>Bacteria</taxon>
        <taxon>Bacillati</taxon>
        <taxon>Actinomycetota</taxon>
        <taxon>Actinomycetes</taxon>
        <taxon>Kitasatosporales</taxon>
        <taxon>Streptomycetaceae</taxon>
        <taxon>Streptomyces</taxon>
    </lineage>
</organism>